<evidence type="ECO:0000256" key="1">
    <source>
        <dbReference type="SAM" id="Phobius"/>
    </source>
</evidence>
<dbReference type="EMBL" id="KV454295">
    <property type="protein sequence ID" value="ODQ72457.1"/>
    <property type="molecule type" value="Genomic_DNA"/>
</dbReference>
<dbReference type="AlphaFoldDB" id="A0A1E3Q626"/>
<evidence type="ECO:0000313" key="2">
    <source>
        <dbReference type="EMBL" id="ODQ72457.1"/>
    </source>
</evidence>
<organism evidence="2 3">
    <name type="scientific">Lipomyces starkeyi NRRL Y-11557</name>
    <dbReference type="NCBI Taxonomy" id="675824"/>
    <lineage>
        <taxon>Eukaryota</taxon>
        <taxon>Fungi</taxon>
        <taxon>Dikarya</taxon>
        <taxon>Ascomycota</taxon>
        <taxon>Saccharomycotina</taxon>
        <taxon>Lipomycetes</taxon>
        <taxon>Lipomycetales</taxon>
        <taxon>Lipomycetaceae</taxon>
        <taxon>Lipomyces</taxon>
    </lineage>
</organism>
<keyword evidence="1" id="KW-0812">Transmembrane</keyword>
<keyword evidence="3" id="KW-1185">Reference proteome</keyword>
<sequence length="58" mass="6750">MTAFSLRVSCHVRNSSLIDSTEPVFGCQYAILPLGSIYYSYPYVILMILQRKRARYEQ</sequence>
<feature type="transmembrane region" description="Helical" evidence="1">
    <location>
        <begin position="29"/>
        <end position="49"/>
    </location>
</feature>
<proteinExistence type="predicted"/>
<gene>
    <name evidence="2" type="ORF">LIPSTDRAFT_72025</name>
</gene>
<evidence type="ECO:0000313" key="3">
    <source>
        <dbReference type="Proteomes" id="UP000094385"/>
    </source>
</evidence>
<protein>
    <submittedName>
        <fullName evidence="2">Uncharacterized protein</fullName>
    </submittedName>
</protein>
<name>A0A1E3Q626_LIPST</name>
<reference evidence="2 3" key="1">
    <citation type="journal article" date="2016" name="Proc. Natl. Acad. Sci. U.S.A.">
        <title>Comparative genomics of biotechnologically important yeasts.</title>
        <authorList>
            <person name="Riley R."/>
            <person name="Haridas S."/>
            <person name="Wolfe K.H."/>
            <person name="Lopes M.R."/>
            <person name="Hittinger C.T."/>
            <person name="Goeker M."/>
            <person name="Salamov A.A."/>
            <person name="Wisecaver J.H."/>
            <person name="Long T.M."/>
            <person name="Calvey C.H."/>
            <person name="Aerts A.L."/>
            <person name="Barry K.W."/>
            <person name="Choi C."/>
            <person name="Clum A."/>
            <person name="Coughlan A.Y."/>
            <person name="Deshpande S."/>
            <person name="Douglass A.P."/>
            <person name="Hanson S.J."/>
            <person name="Klenk H.-P."/>
            <person name="LaButti K.M."/>
            <person name="Lapidus A."/>
            <person name="Lindquist E.A."/>
            <person name="Lipzen A.M."/>
            <person name="Meier-Kolthoff J.P."/>
            <person name="Ohm R.A."/>
            <person name="Otillar R.P."/>
            <person name="Pangilinan J.L."/>
            <person name="Peng Y."/>
            <person name="Rokas A."/>
            <person name="Rosa C.A."/>
            <person name="Scheuner C."/>
            <person name="Sibirny A.A."/>
            <person name="Slot J.C."/>
            <person name="Stielow J.B."/>
            <person name="Sun H."/>
            <person name="Kurtzman C.P."/>
            <person name="Blackwell M."/>
            <person name="Grigoriev I.V."/>
            <person name="Jeffries T.W."/>
        </authorList>
    </citation>
    <scope>NUCLEOTIDE SEQUENCE [LARGE SCALE GENOMIC DNA]</scope>
    <source>
        <strain evidence="2 3">NRRL Y-11557</strain>
    </source>
</reference>
<keyword evidence="1" id="KW-1133">Transmembrane helix</keyword>
<dbReference type="Proteomes" id="UP000094385">
    <property type="component" value="Unassembled WGS sequence"/>
</dbReference>
<keyword evidence="1" id="KW-0472">Membrane</keyword>
<accession>A0A1E3Q626</accession>